<protein>
    <submittedName>
        <fullName evidence="2">Uncharacterized protein</fullName>
    </submittedName>
</protein>
<feature type="compositionally biased region" description="Pro residues" evidence="1">
    <location>
        <begin position="29"/>
        <end position="38"/>
    </location>
</feature>
<dbReference type="EMBL" id="CP144748">
    <property type="protein sequence ID" value="WVZ71059.1"/>
    <property type="molecule type" value="Genomic_DNA"/>
</dbReference>
<organism evidence="2 3">
    <name type="scientific">Paspalum notatum var. saurae</name>
    <dbReference type="NCBI Taxonomy" id="547442"/>
    <lineage>
        <taxon>Eukaryota</taxon>
        <taxon>Viridiplantae</taxon>
        <taxon>Streptophyta</taxon>
        <taxon>Embryophyta</taxon>
        <taxon>Tracheophyta</taxon>
        <taxon>Spermatophyta</taxon>
        <taxon>Magnoliopsida</taxon>
        <taxon>Liliopsida</taxon>
        <taxon>Poales</taxon>
        <taxon>Poaceae</taxon>
        <taxon>PACMAD clade</taxon>
        <taxon>Panicoideae</taxon>
        <taxon>Andropogonodae</taxon>
        <taxon>Paspaleae</taxon>
        <taxon>Paspalinae</taxon>
        <taxon>Paspalum</taxon>
    </lineage>
</organism>
<gene>
    <name evidence="2" type="ORF">U9M48_019685</name>
</gene>
<feature type="compositionally biased region" description="Pro residues" evidence="1">
    <location>
        <begin position="83"/>
        <end position="92"/>
    </location>
</feature>
<dbReference type="PRINTS" id="PR01217">
    <property type="entry name" value="PRICHEXTENSN"/>
</dbReference>
<name>A0AAQ3TE62_PASNO</name>
<feature type="compositionally biased region" description="Low complexity" evidence="1">
    <location>
        <begin position="135"/>
        <end position="147"/>
    </location>
</feature>
<dbReference type="Proteomes" id="UP001341281">
    <property type="component" value="Chromosome 04"/>
</dbReference>
<sequence length="281" mass="29445">TRSRPREICLESSIPHTTARACLCASPPLRQPTSPPPTHHATATPPRRHAALPHLATALPPPHRTVAEPPVPPPRAAAEHPPVAVPAPPQSLPSPRDRGSVHPAPPARRLPPLLQAAPPATPASSEGRAAGCLRPLQPGAPAAPLHAGPAPPPCTLHAQPLLPAPSMPGALPCALLHGEQLQQQRQSLLLVPAQGPSPFLLLFPTCAFSRGSSSRLMAGPASLARRPAPPCFLPLPHQAAPQPLCIFPHIDDQQLLLPLSVSPISVLHKLVETKSALFKIF</sequence>
<feature type="compositionally biased region" description="Pro residues" evidence="1">
    <location>
        <begin position="59"/>
        <end position="75"/>
    </location>
</feature>
<dbReference type="AlphaFoldDB" id="A0AAQ3TE62"/>
<proteinExistence type="predicted"/>
<reference evidence="2 3" key="1">
    <citation type="submission" date="2024-02" db="EMBL/GenBank/DDBJ databases">
        <title>High-quality chromosome-scale genome assembly of Pensacola bahiagrass (Paspalum notatum Flugge var. saurae).</title>
        <authorList>
            <person name="Vega J.M."/>
            <person name="Podio M."/>
            <person name="Orjuela J."/>
            <person name="Siena L.A."/>
            <person name="Pessino S.C."/>
            <person name="Combes M.C."/>
            <person name="Mariac C."/>
            <person name="Albertini E."/>
            <person name="Pupilli F."/>
            <person name="Ortiz J.P.A."/>
            <person name="Leblanc O."/>
        </authorList>
    </citation>
    <scope>NUCLEOTIDE SEQUENCE [LARGE SCALE GENOMIC DNA]</scope>
    <source>
        <strain evidence="2">R1</strain>
        <tissue evidence="2">Leaf</tissue>
    </source>
</reference>
<evidence type="ECO:0000313" key="2">
    <source>
        <dbReference type="EMBL" id="WVZ71059.1"/>
    </source>
</evidence>
<accession>A0AAQ3TE62</accession>
<feature type="region of interest" description="Disordered" evidence="1">
    <location>
        <begin position="25"/>
        <end position="147"/>
    </location>
</feature>
<keyword evidence="3" id="KW-1185">Reference proteome</keyword>
<feature type="non-terminal residue" evidence="2">
    <location>
        <position position="1"/>
    </location>
</feature>
<evidence type="ECO:0000313" key="3">
    <source>
        <dbReference type="Proteomes" id="UP001341281"/>
    </source>
</evidence>
<evidence type="ECO:0000256" key="1">
    <source>
        <dbReference type="SAM" id="MobiDB-lite"/>
    </source>
</evidence>